<protein>
    <submittedName>
        <fullName evidence="5">Putative iq calmodulin-binding motif protein</fullName>
    </submittedName>
</protein>
<keyword evidence="4" id="KW-0539">Nucleus</keyword>
<name>A0A420ISI7_9PEZI</name>
<dbReference type="GO" id="GO:0005634">
    <property type="term" value="C:nucleus"/>
    <property type="evidence" value="ECO:0007669"/>
    <property type="project" value="UniProtKB-SubCell"/>
</dbReference>
<dbReference type="PANTHER" id="PTHR31250:SF27">
    <property type="entry name" value="IQ DOMAIN-CONTAINING PROTEIN IQM5"/>
    <property type="match status" value="1"/>
</dbReference>
<accession>A0A420ISI7</accession>
<gene>
    <name evidence="5" type="ORF">GcM1_219072</name>
</gene>
<dbReference type="Proteomes" id="UP000285326">
    <property type="component" value="Unassembled WGS sequence"/>
</dbReference>
<proteinExistence type="predicted"/>
<comment type="caution">
    <text evidence="5">The sequence shown here is derived from an EMBL/GenBank/DDBJ whole genome shotgun (WGS) entry which is preliminary data.</text>
</comment>
<comment type="subcellular location">
    <subcellularLocation>
        <location evidence="2">Cytoplasm</location>
    </subcellularLocation>
    <subcellularLocation>
        <location evidence="1">Nucleus</location>
    </subcellularLocation>
</comment>
<dbReference type="AlphaFoldDB" id="A0A420ISI7"/>
<organism evidence="5 6">
    <name type="scientific">Golovinomyces cichoracearum</name>
    <dbReference type="NCBI Taxonomy" id="62708"/>
    <lineage>
        <taxon>Eukaryota</taxon>
        <taxon>Fungi</taxon>
        <taxon>Dikarya</taxon>
        <taxon>Ascomycota</taxon>
        <taxon>Pezizomycotina</taxon>
        <taxon>Leotiomycetes</taxon>
        <taxon>Erysiphales</taxon>
        <taxon>Erysiphaceae</taxon>
        <taxon>Golovinomyces</taxon>
    </lineage>
</organism>
<keyword evidence="3" id="KW-0963">Cytoplasm</keyword>
<dbReference type="PANTHER" id="PTHR31250">
    <property type="entry name" value="IQ DOMAIN-CONTAINING PROTEIN IQM3"/>
    <property type="match status" value="1"/>
</dbReference>
<reference evidence="5 6" key="1">
    <citation type="journal article" date="2018" name="BMC Genomics">
        <title>Comparative genome analyses reveal sequence features reflecting distinct modes of host-adaptation between dicot and monocot powdery mildew.</title>
        <authorList>
            <person name="Wu Y."/>
            <person name="Ma X."/>
            <person name="Pan Z."/>
            <person name="Kale S.D."/>
            <person name="Song Y."/>
            <person name="King H."/>
            <person name="Zhang Q."/>
            <person name="Presley C."/>
            <person name="Deng X."/>
            <person name="Wei C.I."/>
            <person name="Xiao S."/>
        </authorList>
    </citation>
    <scope>NUCLEOTIDE SEQUENCE [LARGE SCALE GENOMIC DNA]</scope>
    <source>
        <strain evidence="5">UMSG1</strain>
    </source>
</reference>
<evidence type="ECO:0000313" key="5">
    <source>
        <dbReference type="EMBL" id="RKF77491.1"/>
    </source>
</evidence>
<evidence type="ECO:0000313" key="6">
    <source>
        <dbReference type="Proteomes" id="UP000285326"/>
    </source>
</evidence>
<evidence type="ECO:0000256" key="1">
    <source>
        <dbReference type="ARBA" id="ARBA00004123"/>
    </source>
</evidence>
<dbReference type="InterPro" id="IPR044159">
    <property type="entry name" value="IQM"/>
</dbReference>
<evidence type="ECO:0000256" key="4">
    <source>
        <dbReference type="ARBA" id="ARBA00023242"/>
    </source>
</evidence>
<evidence type="ECO:0000256" key="3">
    <source>
        <dbReference type="ARBA" id="ARBA00022490"/>
    </source>
</evidence>
<evidence type="ECO:0000256" key="2">
    <source>
        <dbReference type="ARBA" id="ARBA00004496"/>
    </source>
</evidence>
<dbReference type="EMBL" id="MCBS01021906">
    <property type="protein sequence ID" value="RKF77491.1"/>
    <property type="molecule type" value="Genomic_DNA"/>
</dbReference>
<dbReference type="GO" id="GO:0005737">
    <property type="term" value="C:cytoplasm"/>
    <property type="evidence" value="ECO:0007669"/>
    <property type="project" value="UniProtKB-SubCell"/>
</dbReference>
<sequence length="562" mass="65112">MITKSPYQSFRLMPLINESPRRSKSQSTLEIPTRLHCRICNSYDRHEYLNSLQVPNPEQMRQISAIQEYKELENIKKQLHGKVYVNRHFLEPFSIETLDDGFYSEDQRVHMLSMSPSSRLVEVVREAMYRYLTGTCVCEKKISIFGGKSSQDKVQLGNDVYGDSSSRARRNWKKVGLIARRAGRDEDVSLETTFKDSYNVLEKKYTQIRCTRQDTKEELRRRAKLMPLQYFLEMIDSKHRYGPNLRIYHEEWKKSETGENFFSWLDYGQGSNISCQACPRERLERERVRYLNKEERGNYLVTIDQKGHLCWAKNGIAIDTSKKYGDSTNGIVLVSNLLPKTQESASNIPIAKENLAYKKKDSSMNSTSLYSSIEKLTRKYKKETQYSSATAYAKSKLNQKSPNVKIIRRISFATILDRLLRESVKSETWIFVADTKFRLYVGIKQSGIFQHSSFLHGSRVSAAGSIEVKDGKLVRLSPLSGHYRPPVANFRVFIHALKEAGVDTSEVSISRSYAVLVALETYLKSRRVTTQFFDDMILERGKSVAHQVFQRKEKKKQNKTFK</sequence>